<dbReference type="InterPro" id="IPR008949">
    <property type="entry name" value="Isoprenoid_synthase_dom_sf"/>
</dbReference>
<dbReference type="Proteomes" id="UP000030653">
    <property type="component" value="Unassembled WGS sequence"/>
</dbReference>
<dbReference type="Gene3D" id="1.10.600.10">
    <property type="entry name" value="Farnesyl Diphosphate Synthase"/>
    <property type="match status" value="1"/>
</dbReference>
<dbReference type="OrthoDB" id="270318at2759"/>
<feature type="region of interest" description="Disordered" evidence="1">
    <location>
        <begin position="149"/>
        <end position="173"/>
    </location>
</feature>
<accession>M5GEG7</accession>
<dbReference type="AlphaFoldDB" id="M5GEG7"/>
<dbReference type="RefSeq" id="XP_040630127.1">
    <property type="nucleotide sequence ID" value="XM_040774961.1"/>
</dbReference>
<sequence length="173" mass="19200">MKFTPAGPSIIHNASRYSRRLSTTAIRASPPPSDGLTLPQSDAYCQQLTKSTDYPAFLTSYFYPSLARPAWFALNAFHAEIAQVRRKVSKEILGEMRYTWWRDAVKAVIAVRPLPAFLLHAQSLRLTEIGRTTTAPRLPCVSRSTQAAQARSLPPPAAHQRLLQPSSTAPFPI</sequence>
<name>M5GEG7_DACPD</name>
<evidence type="ECO:0000256" key="1">
    <source>
        <dbReference type="SAM" id="MobiDB-lite"/>
    </source>
</evidence>
<dbReference type="InterPro" id="IPR002060">
    <property type="entry name" value="Squ/phyt_synthse"/>
</dbReference>
<evidence type="ECO:0000313" key="2">
    <source>
        <dbReference type="EMBL" id="EJU03233.1"/>
    </source>
</evidence>
<feature type="compositionally biased region" description="Polar residues" evidence="1">
    <location>
        <begin position="163"/>
        <end position="173"/>
    </location>
</feature>
<dbReference type="Pfam" id="PF00494">
    <property type="entry name" value="SQS_PSY"/>
    <property type="match status" value="1"/>
</dbReference>
<proteinExistence type="predicted"/>
<dbReference type="GeneID" id="63690023"/>
<organism evidence="2 3">
    <name type="scientific">Dacryopinax primogenitus (strain DJM 731)</name>
    <name type="common">Brown rot fungus</name>
    <dbReference type="NCBI Taxonomy" id="1858805"/>
    <lineage>
        <taxon>Eukaryota</taxon>
        <taxon>Fungi</taxon>
        <taxon>Dikarya</taxon>
        <taxon>Basidiomycota</taxon>
        <taxon>Agaricomycotina</taxon>
        <taxon>Dacrymycetes</taxon>
        <taxon>Dacrymycetales</taxon>
        <taxon>Dacrymycetaceae</taxon>
        <taxon>Dacryopinax</taxon>
    </lineage>
</organism>
<gene>
    <name evidence="2" type="ORF">DACRYDRAFT_50022</name>
</gene>
<reference evidence="2 3" key="1">
    <citation type="journal article" date="2012" name="Science">
        <title>The Paleozoic origin of enzymatic lignin decomposition reconstructed from 31 fungal genomes.</title>
        <authorList>
            <person name="Floudas D."/>
            <person name="Binder M."/>
            <person name="Riley R."/>
            <person name="Barry K."/>
            <person name="Blanchette R.A."/>
            <person name="Henrissat B."/>
            <person name="Martinez A.T."/>
            <person name="Otillar R."/>
            <person name="Spatafora J.W."/>
            <person name="Yadav J.S."/>
            <person name="Aerts A."/>
            <person name="Benoit I."/>
            <person name="Boyd A."/>
            <person name="Carlson A."/>
            <person name="Copeland A."/>
            <person name="Coutinho P.M."/>
            <person name="de Vries R.P."/>
            <person name="Ferreira P."/>
            <person name="Findley K."/>
            <person name="Foster B."/>
            <person name="Gaskell J."/>
            <person name="Glotzer D."/>
            <person name="Gorecki P."/>
            <person name="Heitman J."/>
            <person name="Hesse C."/>
            <person name="Hori C."/>
            <person name="Igarashi K."/>
            <person name="Jurgens J.A."/>
            <person name="Kallen N."/>
            <person name="Kersten P."/>
            <person name="Kohler A."/>
            <person name="Kuees U."/>
            <person name="Kumar T.K.A."/>
            <person name="Kuo A."/>
            <person name="LaButti K."/>
            <person name="Larrondo L.F."/>
            <person name="Lindquist E."/>
            <person name="Ling A."/>
            <person name="Lombard V."/>
            <person name="Lucas S."/>
            <person name="Lundell T."/>
            <person name="Martin R."/>
            <person name="McLaughlin D.J."/>
            <person name="Morgenstern I."/>
            <person name="Morin E."/>
            <person name="Murat C."/>
            <person name="Nagy L.G."/>
            <person name="Nolan M."/>
            <person name="Ohm R.A."/>
            <person name="Patyshakuliyeva A."/>
            <person name="Rokas A."/>
            <person name="Ruiz-Duenas F.J."/>
            <person name="Sabat G."/>
            <person name="Salamov A."/>
            <person name="Samejima M."/>
            <person name="Schmutz J."/>
            <person name="Slot J.C."/>
            <person name="St John F."/>
            <person name="Stenlid J."/>
            <person name="Sun H."/>
            <person name="Sun S."/>
            <person name="Syed K."/>
            <person name="Tsang A."/>
            <person name="Wiebenga A."/>
            <person name="Young D."/>
            <person name="Pisabarro A."/>
            <person name="Eastwood D.C."/>
            <person name="Martin F."/>
            <person name="Cullen D."/>
            <person name="Grigoriev I.V."/>
            <person name="Hibbett D.S."/>
        </authorList>
    </citation>
    <scope>NUCLEOTIDE SEQUENCE [LARGE SCALE GENOMIC DNA]</scope>
    <source>
        <strain evidence="2 3">DJM-731 SS1</strain>
    </source>
</reference>
<dbReference type="SUPFAM" id="SSF48576">
    <property type="entry name" value="Terpenoid synthases"/>
    <property type="match status" value="1"/>
</dbReference>
<evidence type="ECO:0000313" key="3">
    <source>
        <dbReference type="Proteomes" id="UP000030653"/>
    </source>
</evidence>
<protein>
    <submittedName>
        <fullName evidence="2">Uncharacterized protein</fullName>
    </submittedName>
</protein>
<dbReference type="STRING" id="1858805.M5GEG7"/>
<dbReference type="HOGENOM" id="CLU_1547526_0_0_1"/>
<keyword evidence="3" id="KW-1185">Reference proteome</keyword>
<dbReference type="EMBL" id="JH795860">
    <property type="protein sequence ID" value="EJU03233.1"/>
    <property type="molecule type" value="Genomic_DNA"/>
</dbReference>